<sequence>MTMRSLLFFTALVSLLLHSKAFQPIASPPQTGRLGVIRHATVPKVNERPRLISRGRQSPTTKSDPSALTFQGRIVKTSRPLVPLQDKDFLVDFFQSDRARNTLFVSDAPPVPIEPVSNQLFLEWQAETQRLGATLPTGASSSSERVMQLCSNGISFSGLHVETTVQCGSKLIESDPVTGLPVYELTMIKDKTQARGPKLLMWIYNQVMSVVSKDNSSDKTTTSLCRISLVEKNGGVALEFVSDFEVSMKFPRFLLRVLPVSKSRAEQQGRSALTSFVEKGVVESIHRFETAFAAASRLAP</sequence>
<proteinExistence type="predicted"/>
<name>A0A9N8H5R6_9STRA</name>
<gene>
    <name evidence="2" type="ORF">SEMRO_150_G068820.1</name>
</gene>
<dbReference type="EMBL" id="CAICTM010000149">
    <property type="protein sequence ID" value="CAB9502913.1"/>
    <property type="molecule type" value="Genomic_DNA"/>
</dbReference>
<comment type="caution">
    <text evidence="2">The sequence shown here is derived from an EMBL/GenBank/DDBJ whole genome shotgun (WGS) entry which is preliminary data.</text>
</comment>
<dbReference type="Proteomes" id="UP001153069">
    <property type="component" value="Unassembled WGS sequence"/>
</dbReference>
<organism evidence="2 3">
    <name type="scientific">Seminavis robusta</name>
    <dbReference type="NCBI Taxonomy" id="568900"/>
    <lineage>
        <taxon>Eukaryota</taxon>
        <taxon>Sar</taxon>
        <taxon>Stramenopiles</taxon>
        <taxon>Ochrophyta</taxon>
        <taxon>Bacillariophyta</taxon>
        <taxon>Bacillariophyceae</taxon>
        <taxon>Bacillariophycidae</taxon>
        <taxon>Naviculales</taxon>
        <taxon>Naviculaceae</taxon>
        <taxon>Seminavis</taxon>
    </lineage>
</organism>
<dbReference type="AlphaFoldDB" id="A0A9N8H5R6"/>
<reference evidence="2" key="1">
    <citation type="submission" date="2020-06" db="EMBL/GenBank/DDBJ databases">
        <authorList>
            <consortium name="Plant Systems Biology data submission"/>
        </authorList>
    </citation>
    <scope>NUCLEOTIDE SEQUENCE</scope>
    <source>
        <strain evidence="2">D6</strain>
    </source>
</reference>
<feature type="chain" id="PRO_5040489829" evidence="1">
    <location>
        <begin position="22"/>
        <end position="300"/>
    </location>
</feature>
<keyword evidence="1" id="KW-0732">Signal</keyword>
<evidence type="ECO:0000256" key="1">
    <source>
        <dbReference type="SAM" id="SignalP"/>
    </source>
</evidence>
<dbReference type="OrthoDB" id="45004at2759"/>
<evidence type="ECO:0000313" key="3">
    <source>
        <dbReference type="Proteomes" id="UP001153069"/>
    </source>
</evidence>
<feature type="signal peptide" evidence="1">
    <location>
        <begin position="1"/>
        <end position="21"/>
    </location>
</feature>
<protein>
    <submittedName>
        <fullName evidence="2">Uncharacterized protein</fullName>
    </submittedName>
</protein>
<accession>A0A9N8H5R6</accession>
<evidence type="ECO:0000313" key="2">
    <source>
        <dbReference type="EMBL" id="CAB9502913.1"/>
    </source>
</evidence>
<keyword evidence="3" id="KW-1185">Reference proteome</keyword>